<organism evidence="1 2">
    <name type="scientific">Lichtheimia corymbifera JMRC:FSU:9682</name>
    <dbReference type="NCBI Taxonomy" id="1263082"/>
    <lineage>
        <taxon>Eukaryota</taxon>
        <taxon>Fungi</taxon>
        <taxon>Fungi incertae sedis</taxon>
        <taxon>Mucoromycota</taxon>
        <taxon>Mucoromycotina</taxon>
        <taxon>Mucoromycetes</taxon>
        <taxon>Mucorales</taxon>
        <taxon>Lichtheimiaceae</taxon>
        <taxon>Lichtheimia</taxon>
    </lineage>
</organism>
<dbReference type="Proteomes" id="UP000027586">
    <property type="component" value="Unassembled WGS sequence"/>
</dbReference>
<sequence>MDQFYSVQAVPGLFNFHLFRSRPLASSSSHSQRLPSFKYNYNLRTIALLPIHHVNPAAALTRLSLTECQAHGVYTPIQHPRFLTMLHLLLYTLPPQSNATAFVTEAAIGEASTPLSQVTCSNLSCSRFTWTADSHCIETALFTRTNLLQDIRIPMDESISTINYYYAMQAFFTWLICDESYQANDRPTAGWKRKYVSKRSQEFLLSTCWICNGYG</sequence>
<gene>
    <name evidence="1" type="ORF">LCOR_07204.1</name>
</gene>
<evidence type="ECO:0000313" key="2">
    <source>
        <dbReference type="Proteomes" id="UP000027586"/>
    </source>
</evidence>
<keyword evidence="2" id="KW-1185">Reference proteome</keyword>
<dbReference type="EMBL" id="CBTN010000035">
    <property type="protein sequence ID" value="CDH56120.1"/>
    <property type="molecule type" value="Genomic_DNA"/>
</dbReference>
<comment type="caution">
    <text evidence="1">The sequence shown here is derived from an EMBL/GenBank/DDBJ whole genome shotgun (WGS) entry which is preliminary data.</text>
</comment>
<protein>
    <submittedName>
        <fullName evidence="1">Uncharacterized protein</fullName>
    </submittedName>
</protein>
<dbReference type="AlphaFoldDB" id="A0A068S2B5"/>
<reference evidence="1" key="1">
    <citation type="submission" date="2013-08" db="EMBL/GenBank/DDBJ databases">
        <title>Gene expansion shapes genome architecture in the human pathogen Lichtheimia corymbifera: an evolutionary genomics analysis in the ancient terrestrial Mucorales (Mucoromycotina).</title>
        <authorList>
            <person name="Schwartze V.U."/>
            <person name="Winter S."/>
            <person name="Shelest E."/>
            <person name="Marcet-Houben M."/>
            <person name="Horn F."/>
            <person name="Wehner S."/>
            <person name="Hoffmann K."/>
            <person name="Riege K."/>
            <person name="Sammeth M."/>
            <person name="Nowrousian M."/>
            <person name="Valiante V."/>
            <person name="Linde J."/>
            <person name="Jacobsen I.D."/>
            <person name="Marz M."/>
            <person name="Brakhage A.A."/>
            <person name="Gabaldon T."/>
            <person name="Bocker S."/>
            <person name="Voigt K."/>
        </authorList>
    </citation>
    <scope>NUCLEOTIDE SEQUENCE [LARGE SCALE GENOMIC DNA]</scope>
    <source>
        <strain evidence="1">FSU 9682</strain>
    </source>
</reference>
<evidence type="ECO:0000313" key="1">
    <source>
        <dbReference type="EMBL" id="CDH56120.1"/>
    </source>
</evidence>
<proteinExistence type="predicted"/>
<accession>A0A068S2B5</accession>
<name>A0A068S2B5_9FUNG</name>
<dbReference type="VEuPathDB" id="FungiDB:LCOR_07204.1"/>